<reference evidence="2 3" key="1">
    <citation type="submission" date="2018-12" db="EMBL/GenBank/DDBJ databases">
        <authorList>
            <consortium name="Pathogen Informatics"/>
        </authorList>
    </citation>
    <scope>NUCLEOTIDE SEQUENCE [LARGE SCALE GENOMIC DNA]</scope>
    <source>
        <strain evidence="2 3">NCTC13354</strain>
    </source>
</reference>
<keyword evidence="1" id="KW-1133">Transmembrane helix</keyword>
<organism evidence="2 3">
    <name type="scientific">Trueperella bialowiezensis</name>
    <dbReference type="NCBI Taxonomy" id="312285"/>
    <lineage>
        <taxon>Bacteria</taxon>
        <taxon>Bacillati</taxon>
        <taxon>Actinomycetota</taxon>
        <taxon>Actinomycetes</taxon>
        <taxon>Actinomycetales</taxon>
        <taxon>Actinomycetaceae</taxon>
        <taxon>Trueperella</taxon>
    </lineage>
</organism>
<dbReference type="PROSITE" id="PS51257">
    <property type="entry name" value="PROKAR_LIPOPROTEIN"/>
    <property type="match status" value="1"/>
</dbReference>
<dbReference type="EMBL" id="LR134476">
    <property type="protein sequence ID" value="VEI14025.1"/>
    <property type="molecule type" value="Genomic_DNA"/>
</dbReference>
<keyword evidence="3" id="KW-1185">Reference proteome</keyword>
<sequence length="61" mass="6732">MKNQSIPKRKWAFFAFYLGVACFAATGVFRDHAVICVAIGLTLQAIALGLFISSEKQRPKT</sequence>
<name>A0A3S4Z6D8_9ACTO</name>
<keyword evidence="1" id="KW-0472">Membrane</keyword>
<evidence type="ECO:0000313" key="2">
    <source>
        <dbReference type="EMBL" id="VEI14025.1"/>
    </source>
</evidence>
<evidence type="ECO:0000313" key="3">
    <source>
        <dbReference type="Proteomes" id="UP000269542"/>
    </source>
</evidence>
<proteinExistence type="predicted"/>
<accession>A0A3S4Z6D8</accession>
<gene>
    <name evidence="2" type="ORF">NCTC13354_01756</name>
</gene>
<feature type="transmembrane region" description="Helical" evidence="1">
    <location>
        <begin position="35"/>
        <end position="53"/>
    </location>
</feature>
<dbReference type="KEGG" id="tbw:NCTC13354_01756"/>
<keyword evidence="1" id="KW-0812">Transmembrane</keyword>
<evidence type="ECO:0000256" key="1">
    <source>
        <dbReference type="SAM" id="Phobius"/>
    </source>
</evidence>
<dbReference type="Proteomes" id="UP000269542">
    <property type="component" value="Chromosome"/>
</dbReference>
<dbReference type="RefSeq" id="WP_126417067.1">
    <property type="nucleotide sequence ID" value="NZ_LR134476.1"/>
</dbReference>
<dbReference type="AlphaFoldDB" id="A0A3S4Z6D8"/>
<protein>
    <submittedName>
        <fullName evidence="2">Uncharacterized protein</fullName>
    </submittedName>
</protein>
<feature type="transmembrane region" description="Helical" evidence="1">
    <location>
        <begin position="12"/>
        <end position="29"/>
    </location>
</feature>